<dbReference type="GO" id="GO:0000422">
    <property type="term" value="P:autophagy of mitochondrion"/>
    <property type="evidence" value="ECO:0007669"/>
    <property type="project" value="TreeGrafter"/>
</dbReference>
<protein>
    <submittedName>
        <fullName evidence="1">Uncharacterized protein</fullName>
    </submittedName>
</protein>
<name>A0AAW0SDY7_SCYPA</name>
<dbReference type="Proteomes" id="UP001487740">
    <property type="component" value="Unassembled WGS sequence"/>
</dbReference>
<evidence type="ECO:0000313" key="2">
    <source>
        <dbReference type="Proteomes" id="UP001487740"/>
    </source>
</evidence>
<dbReference type="PANTHER" id="PTHR13222">
    <property type="entry name" value="RB1-INDUCIBLE COILED-COIL"/>
    <property type="match status" value="1"/>
</dbReference>
<dbReference type="InterPro" id="IPR040040">
    <property type="entry name" value="ATG11"/>
</dbReference>
<dbReference type="PANTHER" id="PTHR13222:SF1">
    <property type="entry name" value="RB1-INDUCIBLE COILED-COIL PROTEIN 1"/>
    <property type="match status" value="1"/>
</dbReference>
<organism evidence="1 2">
    <name type="scientific">Scylla paramamosain</name>
    <name type="common">Mud crab</name>
    <dbReference type="NCBI Taxonomy" id="85552"/>
    <lineage>
        <taxon>Eukaryota</taxon>
        <taxon>Metazoa</taxon>
        <taxon>Ecdysozoa</taxon>
        <taxon>Arthropoda</taxon>
        <taxon>Crustacea</taxon>
        <taxon>Multicrustacea</taxon>
        <taxon>Malacostraca</taxon>
        <taxon>Eumalacostraca</taxon>
        <taxon>Eucarida</taxon>
        <taxon>Decapoda</taxon>
        <taxon>Pleocyemata</taxon>
        <taxon>Brachyura</taxon>
        <taxon>Eubrachyura</taxon>
        <taxon>Portunoidea</taxon>
        <taxon>Portunidae</taxon>
        <taxon>Portuninae</taxon>
        <taxon>Scylla</taxon>
    </lineage>
</organism>
<dbReference type="GO" id="GO:0000045">
    <property type="term" value="P:autophagosome assembly"/>
    <property type="evidence" value="ECO:0007669"/>
    <property type="project" value="InterPro"/>
</dbReference>
<dbReference type="GO" id="GO:0034045">
    <property type="term" value="C:phagophore assembly site membrane"/>
    <property type="evidence" value="ECO:0007669"/>
    <property type="project" value="TreeGrafter"/>
</dbReference>
<sequence>MKEVKGLGERLCGLEQLMHDAAYVVQEQSNFSQALLKNQDRAGKVNDPSIFPDLCTSHRKNLMHMLKNHQKLQDIKRRCIKAKEELSENLHVRLKWIMYIERRLYEADTRVSMHQESVRCLAGLLQVVEQIHRAPRVYAAAVTEVARRHAFSRAFLQWASELSSQSGEVWRREVEARRGFSQDFSTHFLASLFPGMEDLPP</sequence>
<dbReference type="GO" id="GO:0034517">
    <property type="term" value="P:ribophagy"/>
    <property type="evidence" value="ECO:0007669"/>
    <property type="project" value="TreeGrafter"/>
</dbReference>
<evidence type="ECO:0000313" key="1">
    <source>
        <dbReference type="EMBL" id="KAK8372502.1"/>
    </source>
</evidence>
<dbReference type="GO" id="GO:0061723">
    <property type="term" value="P:glycophagy"/>
    <property type="evidence" value="ECO:0007669"/>
    <property type="project" value="TreeGrafter"/>
</dbReference>
<dbReference type="AlphaFoldDB" id="A0AAW0SDY7"/>
<dbReference type="GO" id="GO:1990316">
    <property type="term" value="C:Atg1/ULK1 kinase complex"/>
    <property type="evidence" value="ECO:0007669"/>
    <property type="project" value="TreeGrafter"/>
</dbReference>
<comment type="caution">
    <text evidence="1">The sequence shown here is derived from an EMBL/GenBank/DDBJ whole genome shotgun (WGS) entry which is preliminary data.</text>
</comment>
<dbReference type="GO" id="GO:0019901">
    <property type="term" value="F:protein kinase binding"/>
    <property type="evidence" value="ECO:0007669"/>
    <property type="project" value="TreeGrafter"/>
</dbReference>
<gene>
    <name evidence="1" type="ORF">O3P69_007796</name>
</gene>
<accession>A0AAW0SDY7</accession>
<dbReference type="EMBL" id="JARAKH010001873">
    <property type="protein sequence ID" value="KAK8372502.1"/>
    <property type="molecule type" value="Genomic_DNA"/>
</dbReference>
<proteinExistence type="predicted"/>
<dbReference type="GO" id="GO:0060090">
    <property type="term" value="F:molecular adaptor activity"/>
    <property type="evidence" value="ECO:0007669"/>
    <property type="project" value="TreeGrafter"/>
</dbReference>
<reference evidence="1 2" key="1">
    <citation type="submission" date="2023-03" db="EMBL/GenBank/DDBJ databases">
        <title>High-quality genome of Scylla paramamosain provides insights in environmental adaptation.</title>
        <authorList>
            <person name="Zhang L."/>
        </authorList>
    </citation>
    <scope>NUCLEOTIDE SEQUENCE [LARGE SCALE GENOMIC DNA]</scope>
    <source>
        <strain evidence="1">LZ_2023a</strain>
        <tissue evidence="1">Muscle</tissue>
    </source>
</reference>
<dbReference type="GO" id="GO:0061709">
    <property type="term" value="P:reticulophagy"/>
    <property type="evidence" value="ECO:0007669"/>
    <property type="project" value="TreeGrafter"/>
</dbReference>
<keyword evidence="2" id="KW-1185">Reference proteome</keyword>
<dbReference type="GO" id="GO:0034727">
    <property type="term" value="P:piecemeal microautophagy of the nucleus"/>
    <property type="evidence" value="ECO:0007669"/>
    <property type="project" value="TreeGrafter"/>
</dbReference>